<evidence type="ECO:0000313" key="3">
    <source>
        <dbReference type="Proteomes" id="UP000299102"/>
    </source>
</evidence>
<name>A0A4C1TLW2_EUMVA</name>
<dbReference type="EMBL" id="BGZK01000068">
    <property type="protein sequence ID" value="GBP15054.1"/>
    <property type="molecule type" value="Genomic_DNA"/>
</dbReference>
<keyword evidence="3" id="KW-1185">Reference proteome</keyword>
<dbReference type="AlphaFoldDB" id="A0A4C1TLW2"/>
<accession>A0A4C1TLW2</accession>
<evidence type="ECO:0000256" key="1">
    <source>
        <dbReference type="SAM" id="MobiDB-lite"/>
    </source>
</evidence>
<evidence type="ECO:0000313" key="2">
    <source>
        <dbReference type="EMBL" id="GBP15054.1"/>
    </source>
</evidence>
<gene>
    <name evidence="2" type="ORF">EVAR_6694_1</name>
</gene>
<dbReference type="Proteomes" id="UP000299102">
    <property type="component" value="Unassembled WGS sequence"/>
</dbReference>
<feature type="compositionally biased region" description="Polar residues" evidence="1">
    <location>
        <begin position="72"/>
        <end position="100"/>
    </location>
</feature>
<comment type="caution">
    <text evidence="2">The sequence shown here is derived from an EMBL/GenBank/DDBJ whole genome shotgun (WGS) entry which is preliminary data.</text>
</comment>
<proteinExistence type="predicted"/>
<protein>
    <submittedName>
        <fullName evidence="2">Uncharacterized protein</fullName>
    </submittedName>
</protein>
<dbReference type="OrthoDB" id="7487383at2759"/>
<sequence length="262" mass="29363">MMDSVEVQTSLLRHELNMWQPEYNCDIDIGGTSACTYMSCIQYIRGGVEKHFTYFIYEHHMRLRTARRLRKSSSSQSNDSAMETEQVKVKSTNHSDPSITSEKVMTTKTVASNSEATVSGVNTNKITIVAGSKPSPPPKVKTPHPNISYRLQIVHAWGEQPRKNEIIASWRKVSLLLEETDTLILNNIPDNMETTNEIDYAIGALSNNIETVVENSSREVPAADSRQKLPEDVHVLLRAKNAAMRRASAYPTCKPRSCARAL</sequence>
<feature type="region of interest" description="Disordered" evidence="1">
    <location>
        <begin position="68"/>
        <end position="100"/>
    </location>
</feature>
<reference evidence="2 3" key="1">
    <citation type="journal article" date="2019" name="Commun. Biol.">
        <title>The bagworm genome reveals a unique fibroin gene that provides high tensile strength.</title>
        <authorList>
            <person name="Kono N."/>
            <person name="Nakamura H."/>
            <person name="Ohtoshi R."/>
            <person name="Tomita M."/>
            <person name="Numata K."/>
            <person name="Arakawa K."/>
        </authorList>
    </citation>
    <scope>NUCLEOTIDE SEQUENCE [LARGE SCALE GENOMIC DNA]</scope>
</reference>
<organism evidence="2 3">
    <name type="scientific">Eumeta variegata</name>
    <name type="common">Bagworm moth</name>
    <name type="synonym">Eumeta japonica</name>
    <dbReference type="NCBI Taxonomy" id="151549"/>
    <lineage>
        <taxon>Eukaryota</taxon>
        <taxon>Metazoa</taxon>
        <taxon>Ecdysozoa</taxon>
        <taxon>Arthropoda</taxon>
        <taxon>Hexapoda</taxon>
        <taxon>Insecta</taxon>
        <taxon>Pterygota</taxon>
        <taxon>Neoptera</taxon>
        <taxon>Endopterygota</taxon>
        <taxon>Lepidoptera</taxon>
        <taxon>Glossata</taxon>
        <taxon>Ditrysia</taxon>
        <taxon>Tineoidea</taxon>
        <taxon>Psychidae</taxon>
        <taxon>Oiketicinae</taxon>
        <taxon>Eumeta</taxon>
    </lineage>
</organism>